<organism evidence="1">
    <name type="scientific">Mycobacterium triplex</name>
    <dbReference type="NCBI Taxonomy" id="47839"/>
    <lineage>
        <taxon>Bacteria</taxon>
        <taxon>Bacillati</taxon>
        <taxon>Actinomycetota</taxon>
        <taxon>Actinomycetes</taxon>
        <taxon>Mycobacteriales</taxon>
        <taxon>Mycobacteriaceae</taxon>
        <taxon>Mycobacterium</taxon>
        <taxon>Mycobacterium simiae complex</taxon>
    </lineage>
</organism>
<dbReference type="Proteomes" id="UP000028880">
    <property type="component" value="Unassembled WGS sequence"/>
</dbReference>
<dbReference type="eggNOG" id="ENOG502ZFXQ">
    <property type="taxonomic scope" value="Bacteria"/>
</dbReference>
<reference evidence="1" key="2">
    <citation type="submission" date="2014-04" db="EMBL/GenBank/DDBJ databases">
        <authorList>
            <person name="Xu Y.W."/>
            <person name="Yang Q."/>
        </authorList>
    </citation>
    <scope>NUCLEOTIDE SEQUENCE</scope>
    <source>
        <strain evidence="1">DSM 44626</strain>
    </source>
</reference>
<accession>A0A024K3P8</accession>
<dbReference type="HOGENOM" id="CLU_209062_0_0_11"/>
<protein>
    <recommendedName>
        <fullName evidence="2">DUF1059 domain-containing protein</fullName>
    </recommendedName>
</protein>
<sequence>MKTHLTCPCGEAIVGKDEDELVELTQAHLSSVHPGLEYDRDAILFMAY</sequence>
<dbReference type="EMBL" id="HG964446">
    <property type="protein sequence ID" value="CDO90123.1"/>
    <property type="molecule type" value="Genomic_DNA"/>
</dbReference>
<dbReference type="AlphaFoldDB" id="A0A024K3P8"/>
<evidence type="ECO:0000313" key="1">
    <source>
        <dbReference type="EMBL" id="CDO90123.1"/>
    </source>
</evidence>
<gene>
    <name evidence="1" type="ORF">BN973_04516</name>
</gene>
<reference evidence="1" key="1">
    <citation type="journal article" date="2014" name="Genome Announc.">
        <title>Draft Genome Sequence of Mycobacterium triplex DSM 44626.</title>
        <authorList>
            <person name="Sassi M."/>
            <person name="Croce O."/>
            <person name="Robert C."/>
            <person name="Raoult D."/>
            <person name="Drancourt M."/>
        </authorList>
    </citation>
    <scope>NUCLEOTIDE SEQUENCE [LARGE SCALE GENOMIC DNA]</scope>
    <source>
        <strain evidence="1">DSM 44626</strain>
    </source>
</reference>
<name>A0A024K3P8_9MYCO</name>
<dbReference type="OrthoDB" id="5244574at2"/>
<dbReference type="STRING" id="47839.BN973_04516"/>
<evidence type="ECO:0008006" key="2">
    <source>
        <dbReference type="Google" id="ProtNLM"/>
    </source>
</evidence>
<dbReference type="RefSeq" id="WP_084163488.1">
    <property type="nucleotide sequence ID" value="NZ_HG964446.1"/>
</dbReference>
<proteinExistence type="predicted"/>